<gene>
    <name evidence="2" type="ORF">CCR75_001256</name>
</gene>
<evidence type="ECO:0000313" key="2">
    <source>
        <dbReference type="EMBL" id="TDH72098.1"/>
    </source>
</evidence>
<evidence type="ECO:0000256" key="1">
    <source>
        <dbReference type="SAM" id="MobiDB-lite"/>
    </source>
</evidence>
<name>A0A976NXX1_BRELC</name>
<comment type="caution">
    <text evidence="2">The sequence shown here is derived from an EMBL/GenBank/DDBJ whole genome shotgun (WGS) entry which is preliminary data.</text>
</comment>
<dbReference type="OrthoDB" id="167347at2759"/>
<proteinExistence type="predicted"/>
<keyword evidence="3" id="KW-1185">Reference proteome</keyword>
<dbReference type="RefSeq" id="XP_067821597.1">
    <property type="nucleotide sequence ID" value="XM_067959360.1"/>
</dbReference>
<accession>A0A976NXX1</accession>
<dbReference type="AlphaFoldDB" id="A0A976NXX1"/>
<dbReference type="KEGG" id="blac:94345031"/>
<dbReference type="EMBL" id="SHOA02000012">
    <property type="protein sequence ID" value="TDH72098.1"/>
    <property type="molecule type" value="Genomic_DNA"/>
</dbReference>
<evidence type="ECO:0000313" key="3">
    <source>
        <dbReference type="Proteomes" id="UP000294530"/>
    </source>
</evidence>
<dbReference type="GeneID" id="94345031"/>
<organism evidence="2 3">
    <name type="scientific">Bremia lactucae</name>
    <name type="common">Lettuce downy mildew</name>
    <dbReference type="NCBI Taxonomy" id="4779"/>
    <lineage>
        <taxon>Eukaryota</taxon>
        <taxon>Sar</taxon>
        <taxon>Stramenopiles</taxon>
        <taxon>Oomycota</taxon>
        <taxon>Peronosporomycetes</taxon>
        <taxon>Peronosporales</taxon>
        <taxon>Peronosporaceae</taxon>
        <taxon>Bremia</taxon>
    </lineage>
</organism>
<reference evidence="2 3" key="1">
    <citation type="journal article" date="2021" name="Genome Biol.">
        <title>AFLAP: assembly-free linkage analysis pipeline using k-mers from genome sequencing data.</title>
        <authorList>
            <person name="Fletcher K."/>
            <person name="Zhang L."/>
            <person name="Gil J."/>
            <person name="Han R."/>
            <person name="Cavanaugh K."/>
            <person name="Michelmore R."/>
        </authorList>
    </citation>
    <scope>NUCLEOTIDE SEQUENCE [LARGE SCALE GENOMIC DNA]</scope>
    <source>
        <strain evidence="2 3">SF5</strain>
    </source>
</reference>
<sequence length="105" mass="11357">MINYTALRLPKAAARCIKSSTPSRLLQQSSASARKTNIPPISEGEKAWCDIYGVDYKKQIAEALQECPVVSDGMGNKTMSGSPAAVQAKRKTDARHTVFSNKKAS</sequence>
<feature type="region of interest" description="Disordered" evidence="1">
    <location>
        <begin position="78"/>
        <end position="105"/>
    </location>
</feature>
<protein>
    <submittedName>
        <fullName evidence="2">Uncharacterized protein</fullName>
    </submittedName>
</protein>
<dbReference type="Proteomes" id="UP000294530">
    <property type="component" value="Unassembled WGS sequence"/>
</dbReference>